<organism evidence="1 2">
    <name type="scientific">Paenibacillus graminis</name>
    <dbReference type="NCBI Taxonomy" id="189425"/>
    <lineage>
        <taxon>Bacteria</taxon>
        <taxon>Bacillati</taxon>
        <taxon>Bacillota</taxon>
        <taxon>Bacilli</taxon>
        <taxon>Bacillales</taxon>
        <taxon>Paenibacillaceae</taxon>
        <taxon>Paenibacillus</taxon>
    </lineage>
</organism>
<dbReference type="Proteomes" id="UP000029500">
    <property type="component" value="Chromosome"/>
</dbReference>
<evidence type="ECO:0000313" key="2">
    <source>
        <dbReference type="Proteomes" id="UP000029500"/>
    </source>
</evidence>
<dbReference type="Pfam" id="PF10844">
    <property type="entry name" value="DUF2577"/>
    <property type="match status" value="1"/>
</dbReference>
<dbReference type="AlphaFoldDB" id="A0A089MI25"/>
<dbReference type="eggNOG" id="ENOG5033B66">
    <property type="taxonomic scope" value="Bacteria"/>
</dbReference>
<dbReference type="OrthoDB" id="95576at2"/>
<evidence type="ECO:0008006" key="3">
    <source>
        <dbReference type="Google" id="ProtNLM"/>
    </source>
</evidence>
<reference evidence="1 2" key="1">
    <citation type="submission" date="2014-08" db="EMBL/GenBank/DDBJ databases">
        <title>Comparative genomics of the Paenibacillus odorifer group.</title>
        <authorList>
            <person name="den Bakker H.C."/>
            <person name="Tsai Y.-C."/>
            <person name="Martin N."/>
            <person name="Korlach J."/>
            <person name="Wiedmann M."/>
        </authorList>
    </citation>
    <scope>NUCLEOTIDE SEQUENCE [LARGE SCALE GENOMIC DNA]</scope>
    <source>
        <strain evidence="1 2">DSM 15220</strain>
    </source>
</reference>
<dbReference type="HOGENOM" id="CLU_141610_1_1_9"/>
<accession>A0A089MI25</accession>
<keyword evidence="2" id="KW-1185">Reference proteome</keyword>
<gene>
    <name evidence="1" type="ORF">PGRAT_28965</name>
</gene>
<proteinExistence type="predicted"/>
<dbReference type="EMBL" id="CP009287">
    <property type="protein sequence ID" value="AIQ71173.1"/>
    <property type="molecule type" value="Genomic_DNA"/>
</dbReference>
<dbReference type="RefSeq" id="WP_025705227.1">
    <property type="nucleotide sequence ID" value="NZ_CP009287.1"/>
</dbReference>
<evidence type="ECO:0000313" key="1">
    <source>
        <dbReference type="EMBL" id="AIQ71173.1"/>
    </source>
</evidence>
<sequence>MLDIIKKASLGAVGSTNPVAFSYGTVTVAAPLQIQVDQRFILSGAALVLPESVMESKLEWDGREIVLRRGLEKGDRVLMVRMQGGQSYVVLDRLVDPV</sequence>
<dbReference type="InterPro" id="IPR022555">
    <property type="entry name" value="DUF2577"/>
</dbReference>
<dbReference type="STRING" id="189425.PGRAT_28965"/>
<dbReference type="KEGG" id="pgm:PGRAT_28965"/>
<protein>
    <recommendedName>
        <fullName evidence="3">DUF2577 domain-containing protein</fullName>
    </recommendedName>
</protein>
<name>A0A089MI25_9BACL</name>